<reference evidence="2 3" key="1">
    <citation type="submission" date="2020-01" db="EMBL/GenBank/DDBJ databases">
        <authorList>
            <person name="Peng S.Y."/>
            <person name="Li J."/>
            <person name="Wang M."/>
            <person name="Wang L."/>
            <person name="Wang C.Q."/>
            <person name="Wang J.R."/>
        </authorList>
    </citation>
    <scope>NUCLEOTIDE SEQUENCE [LARGE SCALE GENOMIC DNA]</scope>
    <source>
        <strain evidence="2 3">XCT-34</strain>
    </source>
</reference>
<dbReference type="RefSeq" id="WP_161676448.1">
    <property type="nucleotide sequence ID" value="NZ_JAABLP010000003.1"/>
</dbReference>
<evidence type="ECO:0000313" key="2">
    <source>
        <dbReference type="EMBL" id="NBN64470.1"/>
    </source>
</evidence>
<proteinExistence type="predicted"/>
<sequence length="87" mass="9424">MSNISKTTGETVKGVIGGAVEGALEAGEKVGRKINEVVDAYGGMREAQDQQARAEREAAIQERVVEEKRRNPGRSVQDIRDEVERGG</sequence>
<keyword evidence="3" id="KW-1185">Reference proteome</keyword>
<dbReference type="Proteomes" id="UP000541347">
    <property type="component" value="Unassembled WGS sequence"/>
</dbReference>
<evidence type="ECO:0008006" key="4">
    <source>
        <dbReference type="Google" id="ProtNLM"/>
    </source>
</evidence>
<name>A0ABW9ZP18_9HYPH</name>
<protein>
    <recommendedName>
        <fullName evidence="4">CsbD family protein</fullName>
    </recommendedName>
</protein>
<evidence type="ECO:0000313" key="3">
    <source>
        <dbReference type="Proteomes" id="UP000541347"/>
    </source>
</evidence>
<dbReference type="EMBL" id="JAABLP010000003">
    <property type="protein sequence ID" value="NBN64470.1"/>
    <property type="molecule type" value="Genomic_DNA"/>
</dbReference>
<accession>A0ABW9ZP18</accession>
<feature type="region of interest" description="Disordered" evidence="1">
    <location>
        <begin position="64"/>
        <end position="87"/>
    </location>
</feature>
<gene>
    <name evidence="2" type="ORF">GWI71_12315</name>
</gene>
<evidence type="ECO:0000256" key="1">
    <source>
        <dbReference type="SAM" id="MobiDB-lite"/>
    </source>
</evidence>
<organism evidence="2 3">
    <name type="scientific">Pannonibacter tanglangensis</name>
    <dbReference type="NCBI Taxonomy" id="2750084"/>
    <lineage>
        <taxon>Bacteria</taxon>
        <taxon>Pseudomonadati</taxon>
        <taxon>Pseudomonadota</taxon>
        <taxon>Alphaproteobacteria</taxon>
        <taxon>Hyphomicrobiales</taxon>
        <taxon>Stappiaceae</taxon>
        <taxon>Pannonibacter</taxon>
    </lineage>
</organism>
<feature type="compositionally biased region" description="Basic and acidic residues" evidence="1">
    <location>
        <begin position="77"/>
        <end position="87"/>
    </location>
</feature>
<comment type="caution">
    <text evidence="2">The sequence shown here is derived from an EMBL/GenBank/DDBJ whole genome shotgun (WGS) entry which is preliminary data.</text>
</comment>